<organism evidence="1">
    <name type="scientific">viral metagenome</name>
    <dbReference type="NCBI Taxonomy" id="1070528"/>
    <lineage>
        <taxon>unclassified sequences</taxon>
        <taxon>metagenomes</taxon>
        <taxon>organismal metagenomes</taxon>
    </lineage>
</organism>
<sequence length="107" mass="12864">MGSWLSIEDFEEFGYESNDMLLEKKQKRKKEILLKKISFYNLMDKKKSPKELFNLANSFYTGTYHTDNPTNVVDIRDAAYFYKKAYEKLLFYVQHLEISFDSDLQDY</sequence>
<proteinExistence type="predicted"/>
<dbReference type="EMBL" id="MN739319">
    <property type="protein sequence ID" value="QHS98582.1"/>
    <property type="molecule type" value="Genomic_DNA"/>
</dbReference>
<name>A0A6C0C2Q1_9ZZZZ</name>
<reference evidence="1" key="1">
    <citation type="journal article" date="2020" name="Nature">
        <title>Giant virus diversity and host interactions through global metagenomics.</title>
        <authorList>
            <person name="Schulz F."/>
            <person name="Roux S."/>
            <person name="Paez-Espino D."/>
            <person name="Jungbluth S."/>
            <person name="Walsh D.A."/>
            <person name="Denef V.J."/>
            <person name="McMahon K.D."/>
            <person name="Konstantinidis K.T."/>
            <person name="Eloe-Fadrosh E.A."/>
            <person name="Kyrpides N.C."/>
            <person name="Woyke T."/>
        </authorList>
    </citation>
    <scope>NUCLEOTIDE SEQUENCE</scope>
    <source>
        <strain evidence="1">GVMAG-M-3300020185-18</strain>
    </source>
</reference>
<accession>A0A6C0C2Q1</accession>
<protein>
    <submittedName>
        <fullName evidence="1">Uncharacterized protein</fullName>
    </submittedName>
</protein>
<dbReference type="AlphaFoldDB" id="A0A6C0C2Q1"/>
<evidence type="ECO:0000313" key="1">
    <source>
        <dbReference type="EMBL" id="QHS98582.1"/>
    </source>
</evidence>